<dbReference type="InterPro" id="IPR052338">
    <property type="entry name" value="Transposase_5"/>
</dbReference>
<dbReference type="InterPro" id="IPR036397">
    <property type="entry name" value="RNaseH_sf"/>
</dbReference>
<dbReference type="Pfam" id="PF13358">
    <property type="entry name" value="DDE_3"/>
    <property type="match status" value="1"/>
</dbReference>
<reference evidence="3 4" key="1">
    <citation type="submission" date="2020-02" db="EMBL/GenBank/DDBJ databases">
        <title>Esox lucius (northern pike) genome, fEsoLuc1, primary haplotype.</title>
        <authorList>
            <person name="Myers G."/>
            <person name="Karagic N."/>
            <person name="Meyer A."/>
            <person name="Pippel M."/>
            <person name="Reichard M."/>
            <person name="Winkler S."/>
            <person name="Tracey A."/>
            <person name="Sims Y."/>
            <person name="Howe K."/>
            <person name="Rhie A."/>
            <person name="Formenti G."/>
            <person name="Durbin R."/>
            <person name="Fedrigo O."/>
            <person name="Jarvis E.D."/>
        </authorList>
    </citation>
    <scope>NUCLEOTIDE SEQUENCE [LARGE SCALE GENOMIC DNA]</scope>
</reference>
<evidence type="ECO:0000313" key="3">
    <source>
        <dbReference type="Ensembl" id="ENSELUP00000086698.1"/>
    </source>
</evidence>
<dbReference type="Pfam" id="PF01498">
    <property type="entry name" value="HTH_Tnp_Tc3_2"/>
    <property type="match status" value="1"/>
</dbReference>
<evidence type="ECO:0000259" key="1">
    <source>
        <dbReference type="Pfam" id="PF01498"/>
    </source>
</evidence>
<dbReference type="GO" id="GO:0006313">
    <property type="term" value="P:DNA transposition"/>
    <property type="evidence" value="ECO:0007669"/>
    <property type="project" value="InterPro"/>
</dbReference>
<dbReference type="GO" id="GO:0015074">
    <property type="term" value="P:DNA integration"/>
    <property type="evidence" value="ECO:0007669"/>
    <property type="project" value="InterPro"/>
</dbReference>
<feature type="domain" description="Transposase Tc1-like" evidence="1">
    <location>
        <begin position="17"/>
        <end position="88"/>
    </location>
</feature>
<dbReference type="Ensembl" id="ENSELUT00000090839.1">
    <property type="protein sequence ID" value="ENSELUP00000086698.1"/>
    <property type="gene ID" value="ENSELUG00000040244.1"/>
</dbReference>
<evidence type="ECO:0000313" key="4">
    <source>
        <dbReference type="Proteomes" id="UP000265140"/>
    </source>
</evidence>
<name>A0AAY5KCC3_ESOLU</name>
<dbReference type="AlphaFoldDB" id="A0AAY5KCC3"/>
<dbReference type="InterPro" id="IPR038717">
    <property type="entry name" value="Tc1-like_DDE_dom"/>
</dbReference>
<dbReference type="PANTHER" id="PTHR23022:SF119">
    <property type="entry name" value="TC1-LIKE TRANSPOSASE DDE DOMAIN-CONTAINING PROTEIN"/>
    <property type="match status" value="1"/>
</dbReference>
<sequence>MRQSCWQKCLVDARGQRRMGRLIQADRRATLTEITTRYNRGMQQSICEATTRTTLRRMGYNNRRPHRVPLISTTNRKKRLQFAQAHQNWTVEDWKNVAWSDESRFLLRHSDGRVRIWHKQNENMDPSCLVTTVQAGGGGVMVWGMFSWHTLGPLVPIGHCLNATAYLSIVSDHVHPFMTTMYPSSDGYFQQDNAPCHKARIISNWFLEHDNEFTVLKWPPQSPDLNPKEHLWDVVEQELRALDVHPTNLHQLQDAILSIWANISKECFQQLESMPLRIKAVLKAKGGQTQYQYGVPNNPLGECIMIALPSLCCYGRGSCPVVRWRQALSVGRTSEDQCQYKRDDPEIMLENIPVWIRNVYNIVFLQCFTVCCPCLVRTQQNSGTPFATTEN</sequence>
<accession>A0AAY5KCC3</accession>
<keyword evidence="4" id="KW-1185">Reference proteome</keyword>
<feature type="domain" description="Tc1-like transposase DDE" evidence="2">
    <location>
        <begin position="97"/>
        <end position="241"/>
    </location>
</feature>
<organism evidence="3 4">
    <name type="scientific">Esox lucius</name>
    <name type="common">Northern pike</name>
    <dbReference type="NCBI Taxonomy" id="8010"/>
    <lineage>
        <taxon>Eukaryota</taxon>
        <taxon>Metazoa</taxon>
        <taxon>Chordata</taxon>
        <taxon>Craniata</taxon>
        <taxon>Vertebrata</taxon>
        <taxon>Euteleostomi</taxon>
        <taxon>Actinopterygii</taxon>
        <taxon>Neopterygii</taxon>
        <taxon>Teleostei</taxon>
        <taxon>Protacanthopterygii</taxon>
        <taxon>Esociformes</taxon>
        <taxon>Esocidae</taxon>
        <taxon>Esox</taxon>
    </lineage>
</organism>
<evidence type="ECO:0000259" key="2">
    <source>
        <dbReference type="Pfam" id="PF13358"/>
    </source>
</evidence>
<protein>
    <recommendedName>
        <fullName evidence="5">Transposase Tc1-like domain-containing protein</fullName>
    </recommendedName>
</protein>
<proteinExistence type="predicted"/>
<dbReference type="Proteomes" id="UP000265140">
    <property type="component" value="Chromosome 11"/>
</dbReference>
<reference evidence="3" key="2">
    <citation type="submission" date="2025-08" db="UniProtKB">
        <authorList>
            <consortium name="Ensembl"/>
        </authorList>
    </citation>
    <scope>IDENTIFICATION</scope>
</reference>
<dbReference type="PANTHER" id="PTHR23022">
    <property type="entry name" value="TRANSPOSABLE ELEMENT-RELATED"/>
    <property type="match status" value="1"/>
</dbReference>
<dbReference type="GO" id="GO:0003677">
    <property type="term" value="F:DNA binding"/>
    <property type="evidence" value="ECO:0007669"/>
    <property type="project" value="InterPro"/>
</dbReference>
<evidence type="ECO:0008006" key="5">
    <source>
        <dbReference type="Google" id="ProtNLM"/>
    </source>
</evidence>
<dbReference type="Gene3D" id="3.30.420.10">
    <property type="entry name" value="Ribonuclease H-like superfamily/Ribonuclease H"/>
    <property type="match status" value="1"/>
</dbReference>
<dbReference type="InterPro" id="IPR002492">
    <property type="entry name" value="Transposase_Tc1-like"/>
</dbReference>
<reference evidence="3" key="3">
    <citation type="submission" date="2025-09" db="UniProtKB">
        <authorList>
            <consortium name="Ensembl"/>
        </authorList>
    </citation>
    <scope>IDENTIFICATION</scope>
</reference>
<dbReference type="GeneTree" id="ENSGT01150000286933"/>